<dbReference type="InterPro" id="IPR034733">
    <property type="entry name" value="AcCoA_carboxyl_beta"/>
</dbReference>
<evidence type="ECO:0000256" key="1">
    <source>
        <dbReference type="SAM" id="MobiDB-lite"/>
    </source>
</evidence>
<dbReference type="PANTHER" id="PTHR43842">
    <property type="entry name" value="PROPIONYL-COA CARBOXYLASE BETA CHAIN"/>
    <property type="match status" value="1"/>
</dbReference>
<reference evidence="4" key="1">
    <citation type="submission" date="2022-10" db="EMBL/GenBank/DDBJ databases">
        <title>The WGS of Solirubrobacter ginsenosidimutans DSM 21036.</title>
        <authorList>
            <person name="Jiang Z."/>
        </authorList>
    </citation>
    <scope>NUCLEOTIDE SEQUENCE</scope>
    <source>
        <strain evidence="4">DSM 21036</strain>
    </source>
</reference>
<dbReference type="InterPro" id="IPR051047">
    <property type="entry name" value="AccD/PCCB"/>
</dbReference>
<dbReference type="InterPro" id="IPR029045">
    <property type="entry name" value="ClpP/crotonase-like_dom_sf"/>
</dbReference>
<evidence type="ECO:0000259" key="2">
    <source>
        <dbReference type="PROSITE" id="PS50980"/>
    </source>
</evidence>
<dbReference type="InterPro" id="IPR011762">
    <property type="entry name" value="COA_CT_N"/>
</dbReference>
<dbReference type="SUPFAM" id="SSF52096">
    <property type="entry name" value="ClpP/crotonase"/>
    <property type="match status" value="2"/>
</dbReference>
<dbReference type="EMBL" id="JAPDOD010000005">
    <property type="protein sequence ID" value="MDA0160307.1"/>
    <property type="molecule type" value="Genomic_DNA"/>
</dbReference>
<dbReference type="AlphaFoldDB" id="A0A9X3S0P6"/>
<dbReference type="GO" id="GO:0004658">
    <property type="term" value="F:propionyl-CoA carboxylase activity"/>
    <property type="evidence" value="ECO:0007669"/>
    <property type="project" value="TreeGrafter"/>
</dbReference>
<evidence type="ECO:0008006" key="6">
    <source>
        <dbReference type="Google" id="ProtNLM"/>
    </source>
</evidence>
<dbReference type="Pfam" id="PF01039">
    <property type="entry name" value="Carboxyl_trans"/>
    <property type="match status" value="1"/>
</dbReference>
<dbReference type="PANTHER" id="PTHR43842:SF2">
    <property type="entry name" value="PROPIONYL-COA CARBOXYLASE BETA CHAIN, MITOCHONDRIAL"/>
    <property type="match status" value="1"/>
</dbReference>
<evidence type="ECO:0000313" key="5">
    <source>
        <dbReference type="Proteomes" id="UP001149140"/>
    </source>
</evidence>
<name>A0A9X3S0P6_9ACTN</name>
<dbReference type="Proteomes" id="UP001149140">
    <property type="component" value="Unassembled WGS sequence"/>
</dbReference>
<feature type="domain" description="CoA carboxyltransferase N-terminal" evidence="2">
    <location>
        <begin position="5"/>
        <end position="259"/>
    </location>
</feature>
<comment type="caution">
    <text evidence="4">The sequence shown here is derived from an EMBL/GenBank/DDBJ whole genome shotgun (WGS) entry which is preliminary data.</text>
</comment>
<proteinExistence type="predicted"/>
<sequence length="503" mass="53664">MAAEPVDPLDALRGRTQAIREDMGGAERVAALHAGGRVTARERLDLLLDDGSFSEVGTFARSIRPEDAAKTPGDGKVGGFGRIDGRPVVAVSDDVTVKRASSSTVGGRKLKRLFEAGVTEGVPIVLFGETGGARIPDMMGSEGFSSIAPLVYPCLRERKVPFATVITGESFGASSFFAVVSDFVVQVRGSCLAVSSARVISSATGQTITSEELGGADVHARVTGQIDRIAETEAEACELVARFLSYLPSNFSQAAPRTLRVEEPEAPEEVGSVVPPDRRRAYDMRKVLRRVLDRDSWFELGPLYGRTLLTGLARIGGHPVGVLASQPMQQAGILTPQACDKAVRLICLCDAFGLPLIFLHDTPGFMVGRQVEHERLLSKAMLFKQAVVMTAVPRLAVILRKSFGLANHVMSGVGMDADLLVAWPGAEISFMDPSPAANVVSTDELEQVAGDVRPYGAAGVMALDEIIEPSTTRDVLRAALDRAAARPSSGPRSRPLASWPMCW</sequence>
<dbReference type="Gene3D" id="3.90.226.10">
    <property type="entry name" value="2-enoyl-CoA Hydratase, Chain A, domain 1"/>
    <property type="match status" value="2"/>
</dbReference>
<accession>A0A9X3S0P6</accession>
<organism evidence="4 5">
    <name type="scientific">Solirubrobacter ginsenosidimutans</name>
    <dbReference type="NCBI Taxonomy" id="490573"/>
    <lineage>
        <taxon>Bacteria</taxon>
        <taxon>Bacillati</taxon>
        <taxon>Actinomycetota</taxon>
        <taxon>Thermoleophilia</taxon>
        <taxon>Solirubrobacterales</taxon>
        <taxon>Solirubrobacteraceae</taxon>
        <taxon>Solirubrobacter</taxon>
    </lineage>
</organism>
<dbReference type="RefSeq" id="WP_270039084.1">
    <property type="nucleotide sequence ID" value="NZ_JAPDOD010000005.1"/>
</dbReference>
<dbReference type="PROSITE" id="PS50980">
    <property type="entry name" value="COA_CT_NTER"/>
    <property type="match status" value="1"/>
</dbReference>
<evidence type="ECO:0000313" key="4">
    <source>
        <dbReference type="EMBL" id="MDA0160307.1"/>
    </source>
</evidence>
<evidence type="ECO:0000259" key="3">
    <source>
        <dbReference type="PROSITE" id="PS50989"/>
    </source>
</evidence>
<dbReference type="PROSITE" id="PS50989">
    <property type="entry name" value="COA_CT_CTER"/>
    <property type="match status" value="1"/>
</dbReference>
<keyword evidence="5" id="KW-1185">Reference proteome</keyword>
<feature type="domain" description="CoA carboxyltransferase C-terminal" evidence="3">
    <location>
        <begin position="260"/>
        <end position="503"/>
    </location>
</feature>
<dbReference type="InterPro" id="IPR011763">
    <property type="entry name" value="COA_CT_C"/>
</dbReference>
<feature type="region of interest" description="Disordered" evidence="1">
    <location>
        <begin position="484"/>
        <end position="503"/>
    </location>
</feature>
<gene>
    <name evidence="4" type="ORF">OM076_08530</name>
</gene>
<protein>
    <recommendedName>
        <fullName evidence="6">Methylmalonyl-CoA carboxyltransferase</fullName>
    </recommendedName>
</protein>